<protein>
    <recommendedName>
        <fullName evidence="1">Rubrerythrin diiron-binding domain-containing protein</fullName>
    </recommendedName>
</protein>
<accession>A0ABQ6C596</accession>
<name>A0ABQ6C596_9BURK</name>
<dbReference type="InterPro" id="IPR012347">
    <property type="entry name" value="Ferritin-like"/>
</dbReference>
<dbReference type="CDD" id="cd01045">
    <property type="entry name" value="Ferritin_like_AB"/>
    <property type="match status" value="1"/>
</dbReference>
<reference evidence="3" key="1">
    <citation type="journal article" date="2019" name="Int. J. Syst. Evol. Microbiol.">
        <title>The Global Catalogue of Microorganisms (GCM) 10K type strain sequencing project: providing services to taxonomists for standard genome sequencing and annotation.</title>
        <authorList>
            <consortium name="The Broad Institute Genomics Platform"/>
            <consortium name="The Broad Institute Genome Sequencing Center for Infectious Disease"/>
            <person name="Wu L."/>
            <person name="Ma J."/>
        </authorList>
    </citation>
    <scope>NUCLEOTIDE SEQUENCE [LARGE SCALE GENOMIC DNA]</scope>
    <source>
        <strain evidence="3">NBRC 109341</strain>
    </source>
</reference>
<dbReference type="InterPro" id="IPR009078">
    <property type="entry name" value="Ferritin-like_SF"/>
</dbReference>
<proteinExistence type="predicted"/>
<dbReference type="Gene3D" id="1.20.1260.10">
    <property type="match status" value="1"/>
</dbReference>
<evidence type="ECO:0000313" key="2">
    <source>
        <dbReference type="EMBL" id="GLS15090.1"/>
    </source>
</evidence>
<comment type="caution">
    <text evidence="2">The sequence shown here is derived from an EMBL/GenBank/DDBJ whole genome shotgun (WGS) entry which is preliminary data.</text>
</comment>
<sequence length="159" mass="17785">MESVEAFLAHAIRIEQEAALRFGQLADAMTTQGNREVGRLFRQLANYSLLHLADARERAGYRELPPLRPEDYTWPDIESPEAAAIWAADPMLGREQALQVALAAEQSGLDYYSDVMQQTVDLELRALAQEFADEEAGHVAELQRWIALHQAGQPLPTDV</sequence>
<dbReference type="Proteomes" id="UP001156903">
    <property type="component" value="Unassembled WGS sequence"/>
</dbReference>
<organism evidence="2 3">
    <name type="scientific">Hydrogenophaga electricum</name>
    <dbReference type="NCBI Taxonomy" id="1230953"/>
    <lineage>
        <taxon>Bacteria</taxon>
        <taxon>Pseudomonadati</taxon>
        <taxon>Pseudomonadota</taxon>
        <taxon>Betaproteobacteria</taxon>
        <taxon>Burkholderiales</taxon>
        <taxon>Comamonadaceae</taxon>
        <taxon>Hydrogenophaga</taxon>
    </lineage>
</organism>
<dbReference type="RefSeq" id="WP_284308102.1">
    <property type="nucleotide sequence ID" value="NZ_BSPB01000020.1"/>
</dbReference>
<dbReference type="Pfam" id="PF02915">
    <property type="entry name" value="Rubrerythrin"/>
    <property type="match status" value="1"/>
</dbReference>
<evidence type="ECO:0000259" key="1">
    <source>
        <dbReference type="Pfam" id="PF02915"/>
    </source>
</evidence>
<gene>
    <name evidence="2" type="ORF">GCM10007935_25230</name>
</gene>
<dbReference type="EMBL" id="BSPB01000020">
    <property type="protein sequence ID" value="GLS15090.1"/>
    <property type="molecule type" value="Genomic_DNA"/>
</dbReference>
<feature type="domain" description="Rubrerythrin diiron-binding" evidence="1">
    <location>
        <begin position="7"/>
        <end position="143"/>
    </location>
</feature>
<keyword evidence="3" id="KW-1185">Reference proteome</keyword>
<dbReference type="SUPFAM" id="SSF47240">
    <property type="entry name" value="Ferritin-like"/>
    <property type="match status" value="1"/>
</dbReference>
<evidence type="ECO:0000313" key="3">
    <source>
        <dbReference type="Proteomes" id="UP001156903"/>
    </source>
</evidence>
<dbReference type="InterPro" id="IPR003251">
    <property type="entry name" value="Rr_diiron-bd_dom"/>
</dbReference>